<gene>
    <name evidence="2" type="ORF">NDU88_004058</name>
</gene>
<proteinExistence type="predicted"/>
<protein>
    <submittedName>
        <fullName evidence="2">Uncharacterized protein</fullName>
    </submittedName>
</protein>
<evidence type="ECO:0000313" key="3">
    <source>
        <dbReference type="Proteomes" id="UP001066276"/>
    </source>
</evidence>
<dbReference type="AlphaFoldDB" id="A0AAV7KYA7"/>
<organism evidence="2 3">
    <name type="scientific">Pleurodeles waltl</name>
    <name type="common">Iberian ribbed newt</name>
    <dbReference type="NCBI Taxonomy" id="8319"/>
    <lineage>
        <taxon>Eukaryota</taxon>
        <taxon>Metazoa</taxon>
        <taxon>Chordata</taxon>
        <taxon>Craniata</taxon>
        <taxon>Vertebrata</taxon>
        <taxon>Euteleostomi</taxon>
        <taxon>Amphibia</taxon>
        <taxon>Batrachia</taxon>
        <taxon>Caudata</taxon>
        <taxon>Salamandroidea</taxon>
        <taxon>Salamandridae</taxon>
        <taxon>Pleurodelinae</taxon>
        <taxon>Pleurodeles</taxon>
    </lineage>
</organism>
<comment type="caution">
    <text evidence="2">The sequence shown here is derived from an EMBL/GenBank/DDBJ whole genome shotgun (WGS) entry which is preliminary data.</text>
</comment>
<name>A0AAV7KYA7_PLEWA</name>
<feature type="compositionally biased region" description="Basic and acidic residues" evidence="1">
    <location>
        <begin position="84"/>
        <end position="100"/>
    </location>
</feature>
<keyword evidence="3" id="KW-1185">Reference proteome</keyword>
<feature type="compositionally biased region" description="Low complexity" evidence="1">
    <location>
        <begin position="63"/>
        <end position="78"/>
    </location>
</feature>
<dbReference type="Proteomes" id="UP001066276">
    <property type="component" value="Chromosome 12"/>
</dbReference>
<accession>A0AAV7KYA7</accession>
<evidence type="ECO:0000313" key="2">
    <source>
        <dbReference type="EMBL" id="KAJ1083903.1"/>
    </source>
</evidence>
<sequence length="169" mass="18201">MSLVSRAQPRLKGMLRLLGHGSESFEGEVPEANGSPAVDIGRRDSSEITVPLEEKVGGLLQEPKPSSSLSRSLPEHLLNQTSTGEEREGSLDPRESHLEPLDWYEDLGEASGLDTSPDTGLLSLPTVATEDGATYAMVVHRVAEVLDFKLSSVPVVLTEVLQPGLPHRN</sequence>
<dbReference type="EMBL" id="JANPWB010000016">
    <property type="protein sequence ID" value="KAJ1083903.1"/>
    <property type="molecule type" value="Genomic_DNA"/>
</dbReference>
<reference evidence="2" key="1">
    <citation type="journal article" date="2022" name="bioRxiv">
        <title>Sequencing and chromosome-scale assembly of the giantPleurodeles waltlgenome.</title>
        <authorList>
            <person name="Brown T."/>
            <person name="Elewa A."/>
            <person name="Iarovenko S."/>
            <person name="Subramanian E."/>
            <person name="Araus A.J."/>
            <person name="Petzold A."/>
            <person name="Susuki M."/>
            <person name="Suzuki K.-i.T."/>
            <person name="Hayashi T."/>
            <person name="Toyoda A."/>
            <person name="Oliveira C."/>
            <person name="Osipova E."/>
            <person name="Leigh N.D."/>
            <person name="Simon A."/>
            <person name="Yun M.H."/>
        </authorList>
    </citation>
    <scope>NUCLEOTIDE SEQUENCE</scope>
    <source>
        <strain evidence="2">20211129_DDA</strain>
        <tissue evidence="2">Liver</tissue>
    </source>
</reference>
<feature type="region of interest" description="Disordered" evidence="1">
    <location>
        <begin position="22"/>
        <end position="100"/>
    </location>
</feature>
<feature type="compositionally biased region" description="Basic and acidic residues" evidence="1">
    <location>
        <begin position="40"/>
        <end position="56"/>
    </location>
</feature>
<evidence type="ECO:0000256" key="1">
    <source>
        <dbReference type="SAM" id="MobiDB-lite"/>
    </source>
</evidence>